<dbReference type="GO" id="GO:0042795">
    <property type="term" value="P:snRNA transcription by RNA polymerase II"/>
    <property type="evidence" value="ECO:0007669"/>
    <property type="project" value="TreeGrafter"/>
</dbReference>
<dbReference type="GO" id="GO:0042796">
    <property type="term" value="P:snRNA transcription by RNA polymerase III"/>
    <property type="evidence" value="ECO:0007669"/>
    <property type="project" value="TreeGrafter"/>
</dbReference>
<evidence type="ECO:0000256" key="4">
    <source>
        <dbReference type="ARBA" id="ARBA00023125"/>
    </source>
</evidence>
<evidence type="ECO:0000313" key="8">
    <source>
        <dbReference type="Proteomes" id="UP001055439"/>
    </source>
</evidence>
<reference evidence="7" key="1">
    <citation type="submission" date="2022-05" db="EMBL/GenBank/DDBJ databases">
        <title>The Musa troglodytarum L. genome provides insights into the mechanism of non-climacteric behaviour and enrichment of carotenoids.</title>
        <authorList>
            <person name="Wang J."/>
        </authorList>
    </citation>
    <scope>NUCLEOTIDE SEQUENCE</scope>
    <source>
        <tissue evidence="7">Leaf</tissue>
    </source>
</reference>
<protein>
    <submittedName>
        <fullName evidence="7">snRNA-activating protein of 50kDa MW C terminal</fullName>
    </submittedName>
</protein>
<accession>A0A9E7I6Z4</accession>
<comment type="subcellular location">
    <subcellularLocation>
        <location evidence="1">Nucleus</location>
    </subcellularLocation>
</comment>
<dbReference type="GO" id="GO:0005634">
    <property type="term" value="C:nucleus"/>
    <property type="evidence" value="ECO:0007669"/>
    <property type="project" value="UniProtKB-SubCell"/>
</dbReference>
<keyword evidence="8" id="KW-1185">Reference proteome</keyword>
<keyword evidence="5" id="KW-0804">Transcription</keyword>
<evidence type="ECO:0000256" key="5">
    <source>
        <dbReference type="ARBA" id="ARBA00023163"/>
    </source>
</evidence>
<sequence length="514" mass="58653">METHSAVVRHILMAESLSQAERVKQAMEETGEAAAELRFQDYGSRLPFARGGPIFYPGLVGPITSVPDFKASILEELQSLQAELTSTEDFEQELLVDELKVHTEEELVEIALKEEDGPGVHDSSWLLECSGDGIVGDASIGKETVCSTSSTMERSNLESSANSKLSHALTCETDASKKKVKKKGGKRGRRFDRDCRAAELEGDYFAKVEELAKIKKRQDEDKLAARLHSFCGNSKLVEGATSTLEKIERTKSLRFITSPLKVKSLSQELVPIYFPELILCVEIYAKKSTLKKTQEFLVLGSQVLTELKDRIYCLTDKLMEMAGEHDPSGYFLIEDTFCNDLRNPSSIDYSKPVFDWFKDNSDEAVEKWEYIMSGELKKKQKELLGDANVSSLPKFKALDMHKTRFSDLRFRLGSGYLYCHQGNCKHTIVIRDMRLIHPEDVQNRADYPLLTYQLRQHYRKCSVCDIYMATKMTVDDKWAPVNPCYFCIKCYFLLHYKEDNSLLYPHTVFDYFHE</sequence>
<dbReference type="GO" id="GO:0003681">
    <property type="term" value="F:bent DNA binding"/>
    <property type="evidence" value="ECO:0007669"/>
    <property type="project" value="TreeGrafter"/>
</dbReference>
<organism evidence="7 8">
    <name type="scientific">Musa troglodytarum</name>
    <name type="common">fe'i banana</name>
    <dbReference type="NCBI Taxonomy" id="320322"/>
    <lineage>
        <taxon>Eukaryota</taxon>
        <taxon>Viridiplantae</taxon>
        <taxon>Streptophyta</taxon>
        <taxon>Embryophyta</taxon>
        <taxon>Tracheophyta</taxon>
        <taxon>Spermatophyta</taxon>
        <taxon>Magnoliopsida</taxon>
        <taxon>Liliopsida</taxon>
        <taxon>Zingiberales</taxon>
        <taxon>Musaceae</taxon>
        <taxon>Musa</taxon>
    </lineage>
</organism>
<evidence type="ECO:0000313" key="7">
    <source>
        <dbReference type="EMBL" id="URE47395.1"/>
    </source>
</evidence>
<keyword evidence="4" id="KW-0238">DNA-binding</keyword>
<dbReference type="GO" id="GO:0000978">
    <property type="term" value="F:RNA polymerase II cis-regulatory region sequence-specific DNA binding"/>
    <property type="evidence" value="ECO:0007669"/>
    <property type="project" value="TreeGrafter"/>
</dbReference>
<evidence type="ECO:0000256" key="3">
    <source>
        <dbReference type="ARBA" id="ARBA00023015"/>
    </source>
</evidence>
<dbReference type="GO" id="GO:0001046">
    <property type="term" value="F:core promoter sequence-specific DNA binding"/>
    <property type="evidence" value="ECO:0007669"/>
    <property type="project" value="TreeGrafter"/>
</dbReference>
<dbReference type="EMBL" id="CP097511">
    <property type="protein sequence ID" value="URE47395.1"/>
    <property type="molecule type" value="Genomic_DNA"/>
</dbReference>
<dbReference type="GO" id="GO:0001006">
    <property type="term" value="F:RNA polymerase III type 3 promoter sequence-specific DNA binding"/>
    <property type="evidence" value="ECO:0007669"/>
    <property type="project" value="TreeGrafter"/>
</dbReference>
<keyword evidence="3" id="KW-0805">Transcription regulation</keyword>
<dbReference type="Pfam" id="PF12251">
    <property type="entry name" value="SNAPC3"/>
    <property type="match status" value="1"/>
</dbReference>
<evidence type="ECO:0000256" key="6">
    <source>
        <dbReference type="ARBA" id="ARBA00023242"/>
    </source>
</evidence>
<proteinExistence type="inferred from homology"/>
<gene>
    <name evidence="7" type="ORF">MUK42_13552</name>
</gene>
<name>A0A9E7I6Z4_9LILI</name>
<dbReference type="PANTHER" id="PTHR13421:SF16">
    <property type="entry name" value="SNRNA-ACTIVATING PROTEIN COMPLEX SUBUNIT 3"/>
    <property type="match status" value="1"/>
</dbReference>
<evidence type="ECO:0000256" key="1">
    <source>
        <dbReference type="ARBA" id="ARBA00004123"/>
    </source>
</evidence>
<dbReference type="GO" id="GO:0019185">
    <property type="term" value="C:snRNA-activating protein complex"/>
    <property type="evidence" value="ECO:0007669"/>
    <property type="project" value="TreeGrafter"/>
</dbReference>
<dbReference type="AlphaFoldDB" id="A0A9E7I6Z4"/>
<dbReference type="InterPro" id="IPR022042">
    <property type="entry name" value="snRNA-activating_su3"/>
</dbReference>
<dbReference type="Proteomes" id="UP001055439">
    <property type="component" value="Chromosome 9"/>
</dbReference>
<comment type="similarity">
    <text evidence="2">Belongs to the SNAPC3/SRD2 family.</text>
</comment>
<dbReference type="OrthoDB" id="46583at2759"/>
<keyword evidence="6" id="KW-0539">Nucleus</keyword>
<dbReference type="PANTHER" id="PTHR13421">
    <property type="entry name" value="SNRNA-ACTIVATING PROTEIN COMPLEX SUBUNIT 3"/>
    <property type="match status" value="1"/>
</dbReference>
<evidence type="ECO:0000256" key="2">
    <source>
        <dbReference type="ARBA" id="ARBA00010410"/>
    </source>
</evidence>